<evidence type="ECO:0000256" key="5">
    <source>
        <dbReference type="SAM" id="Phobius"/>
    </source>
</evidence>
<feature type="transmembrane region" description="Helical" evidence="5">
    <location>
        <begin position="66"/>
        <end position="86"/>
    </location>
</feature>
<dbReference type="InterPro" id="IPR009908">
    <property type="entry name" value="Methylamine_util_MauE"/>
</dbReference>
<reference evidence="7" key="1">
    <citation type="submission" date="2020-05" db="EMBL/GenBank/DDBJ databases">
        <authorList>
            <person name="Chiriac C."/>
            <person name="Salcher M."/>
            <person name="Ghai R."/>
            <person name="Kavagutti S V."/>
        </authorList>
    </citation>
    <scope>NUCLEOTIDE SEQUENCE</scope>
</reference>
<keyword evidence="2 5" id="KW-0812">Transmembrane</keyword>
<dbReference type="GO" id="GO:0016020">
    <property type="term" value="C:membrane"/>
    <property type="evidence" value="ECO:0007669"/>
    <property type="project" value="UniProtKB-SubCell"/>
</dbReference>
<comment type="subcellular location">
    <subcellularLocation>
        <location evidence="1">Membrane</location>
        <topology evidence="1">Multi-pass membrane protein</topology>
    </subcellularLocation>
</comment>
<proteinExistence type="predicted"/>
<dbReference type="GO" id="GO:0030416">
    <property type="term" value="P:methylamine metabolic process"/>
    <property type="evidence" value="ECO:0007669"/>
    <property type="project" value="InterPro"/>
</dbReference>
<name>A0A6J6BQW0_9ZZZZ</name>
<accession>A0A6J6BQW0</accession>
<keyword evidence="4 5" id="KW-0472">Membrane</keyword>
<evidence type="ECO:0000313" key="7">
    <source>
        <dbReference type="EMBL" id="CAB4540729.1"/>
    </source>
</evidence>
<dbReference type="EMBL" id="CAEZSR010000005">
    <property type="protein sequence ID" value="CAB4540729.1"/>
    <property type="molecule type" value="Genomic_DNA"/>
</dbReference>
<keyword evidence="3 5" id="KW-1133">Transmembrane helix</keyword>
<evidence type="ECO:0000259" key="6">
    <source>
        <dbReference type="Pfam" id="PF07291"/>
    </source>
</evidence>
<evidence type="ECO:0000256" key="2">
    <source>
        <dbReference type="ARBA" id="ARBA00022692"/>
    </source>
</evidence>
<gene>
    <name evidence="7" type="ORF">UFOPK1493_00282</name>
</gene>
<dbReference type="AlphaFoldDB" id="A0A6J6BQW0"/>
<organism evidence="7">
    <name type="scientific">freshwater metagenome</name>
    <dbReference type="NCBI Taxonomy" id="449393"/>
    <lineage>
        <taxon>unclassified sequences</taxon>
        <taxon>metagenomes</taxon>
        <taxon>ecological metagenomes</taxon>
    </lineage>
</organism>
<feature type="transmembrane region" description="Helical" evidence="5">
    <location>
        <begin position="6"/>
        <end position="25"/>
    </location>
</feature>
<evidence type="ECO:0000256" key="3">
    <source>
        <dbReference type="ARBA" id="ARBA00022989"/>
    </source>
</evidence>
<sequence>MSVLGRVAAIAIGVVFVVAGAGKVARGREWPVQARSLGVHPVLAHVVPWWEMSVGALLVVGLLAPWAALAAIGTLLVFTGLIVALLRRGQHPPCSCFGAWSAAPLGVRHVWRNVAFTVVAVVAAVAG</sequence>
<evidence type="ECO:0000256" key="1">
    <source>
        <dbReference type="ARBA" id="ARBA00004141"/>
    </source>
</evidence>
<evidence type="ECO:0000256" key="4">
    <source>
        <dbReference type="ARBA" id="ARBA00023136"/>
    </source>
</evidence>
<dbReference type="Pfam" id="PF07291">
    <property type="entry name" value="MauE"/>
    <property type="match status" value="1"/>
</dbReference>
<protein>
    <submittedName>
        <fullName evidence="7">Unannotated protein</fullName>
    </submittedName>
</protein>
<feature type="domain" description="Methylamine utilisation protein MauE" evidence="6">
    <location>
        <begin position="1"/>
        <end position="125"/>
    </location>
</feature>